<evidence type="ECO:0000259" key="1">
    <source>
        <dbReference type="PROSITE" id="PS51186"/>
    </source>
</evidence>
<evidence type="ECO:0000313" key="4">
    <source>
        <dbReference type="EMBL" id="PYA67943.1"/>
    </source>
</evidence>
<dbReference type="Pfam" id="PF13302">
    <property type="entry name" value="Acetyltransf_3"/>
    <property type="match status" value="1"/>
</dbReference>
<reference evidence="7" key="4">
    <citation type="submission" date="2018-06" db="EMBL/GenBank/DDBJ databases">
        <title>Serratia marcescens genome sequencing and assembly.</title>
        <authorList>
            <person name="Martins R.C."/>
            <person name="Perdigao-Neto L.V."/>
            <person name="Costa S.F."/>
            <person name="Levin A.S.S."/>
        </authorList>
    </citation>
    <scope>NUCLEOTIDE SEQUENCE [LARGE SCALE GENOMIC DNA]</scope>
    <source>
        <strain evidence="7">1283</strain>
    </source>
</reference>
<evidence type="ECO:0000313" key="5">
    <source>
        <dbReference type="Proteomes" id="UP000050489"/>
    </source>
</evidence>
<name>A0A0G3SQE3_SERMA</name>
<dbReference type="EMBL" id="LJEX02000103">
    <property type="protein sequence ID" value="OCO83622.1"/>
    <property type="molecule type" value="Genomic_DNA"/>
</dbReference>
<reference evidence="5" key="1">
    <citation type="submission" date="2016-04" db="EMBL/GenBank/DDBJ databases">
        <authorList>
            <person name="Osei Sekyere J."/>
            <person name="Sivertsen A."/>
            <person name="Pedersen A.T."/>
            <person name="Sundsfjord A."/>
        </authorList>
    </citation>
    <scope>NUCLEOTIDE SEQUENCE [LARGE SCALE GENOMIC DNA]</scope>
    <source>
        <strain evidence="5">945174350</strain>
    </source>
</reference>
<accession>A0A0G3SQE3</accession>
<sequence length="182" mass="20295">MPSFNPSAPYFSERLQMRPPVMADLERFYAIFGDPQTQRFNPAGPLTSEAQAASALQERLAVWRQHGYGSWALALRERPDWVIGFGGLSWKPLGAQRTVNLGYRFDTRVWGRGLATEMALASLQYGFVGLELGEISAIVRAENQASWRVLEKIGMQRVDTLDDVPGAAPSLVYTLKRGDYQG</sequence>
<dbReference type="RefSeq" id="WP_038873177.1">
    <property type="nucleotide sequence ID" value="NZ_CABMHU010000029.1"/>
</dbReference>
<dbReference type="Proteomes" id="UP000245399">
    <property type="component" value="Chromosome"/>
</dbReference>
<keyword evidence="7" id="KW-1185">Reference proteome</keyword>
<evidence type="ECO:0000313" key="2">
    <source>
        <dbReference type="EMBL" id="AWL68040.1"/>
    </source>
</evidence>
<dbReference type="Proteomes" id="UP000050489">
    <property type="component" value="Unassembled WGS sequence"/>
</dbReference>
<reference evidence="4 7" key="5">
    <citation type="submission" date="2018-06" db="EMBL/GenBank/DDBJ databases">
        <title>Serratia marcescens genome sequencing and assembly.</title>
        <authorList>
            <person name="Martins R.C.R."/>
            <person name="Perdigao-Neto L.V."/>
            <person name="Costa S.F."/>
            <person name="Levin A.S.S."/>
        </authorList>
    </citation>
    <scope>NUCLEOTIDE SEQUENCE [LARGE SCALE GENOMIC DNA]</scope>
    <source>
        <strain evidence="4 7">1283</strain>
    </source>
</reference>
<reference evidence="3" key="2">
    <citation type="journal article" date="2017" name="PLoS ONE">
        <title>Genomic and phenotypic characterisation of fluoroquinolone resistance mechanisms in Enterobacteriaceae in Durban, South Africa.</title>
        <authorList>
            <person name="Osei Sekyere J."/>
            <person name="Amoako D.G."/>
        </authorList>
    </citation>
    <scope>NUCLEOTIDE SEQUENCE</scope>
    <source>
        <strain evidence="3">945174350</strain>
    </source>
</reference>
<dbReference type="InterPro" id="IPR016181">
    <property type="entry name" value="Acyl_CoA_acyltransferase"/>
</dbReference>
<dbReference type="Proteomes" id="UP000247823">
    <property type="component" value="Unassembled WGS sequence"/>
</dbReference>
<evidence type="ECO:0000313" key="6">
    <source>
        <dbReference type="Proteomes" id="UP000245399"/>
    </source>
</evidence>
<protein>
    <submittedName>
        <fullName evidence="3">GNAT family acetyltransferase</fullName>
    </submittedName>
    <submittedName>
        <fullName evidence="2">N-acetyltransferase</fullName>
    </submittedName>
</protein>
<dbReference type="EMBL" id="CP029449">
    <property type="protein sequence ID" value="AWL68040.1"/>
    <property type="molecule type" value="Genomic_DNA"/>
</dbReference>
<dbReference type="PANTHER" id="PTHR43792:SF1">
    <property type="entry name" value="N-ACETYLTRANSFERASE DOMAIN-CONTAINING PROTEIN"/>
    <property type="match status" value="1"/>
</dbReference>
<keyword evidence="3" id="KW-0808">Transferase</keyword>
<dbReference type="EMBL" id="QJQB01000262">
    <property type="protein sequence ID" value="PYA67943.1"/>
    <property type="molecule type" value="Genomic_DNA"/>
</dbReference>
<dbReference type="SUPFAM" id="SSF55729">
    <property type="entry name" value="Acyl-CoA N-acyltransferases (Nat)"/>
    <property type="match status" value="1"/>
</dbReference>
<dbReference type="InterPro" id="IPR000182">
    <property type="entry name" value="GNAT_dom"/>
</dbReference>
<organism evidence="3 5">
    <name type="scientific">Serratia marcescens</name>
    <dbReference type="NCBI Taxonomy" id="615"/>
    <lineage>
        <taxon>Bacteria</taxon>
        <taxon>Pseudomonadati</taxon>
        <taxon>Pseudomonadota</taxon>
        <taxon>Gammaproteobacteria</taxon>
        <taxon>Enterobacterales</taxon>
        <taxon>Yersiniaceae</taxon>
        <taxon>Serratia</taxon>
    </lineage>
</organism>
<dbReference type="InterPro" id="IPR051531">
    <property type="entry name" value="N-acetyltransferase"/>
</dbReference>
<dbReference type="PANTHER" id="PTHR43792">
    <property type="entry name" value="GNAT FAMILY, PUTATIVE (AFU_ORTHOLOGUE AFUA_3G00765)-RELATED-RELATED"/>
    <property type="match status" value="1"/>
</dbReference>
<gene>
    <name evidence="3" type="ORF">AN695_0203470</name>
    <name evidence="2" type="ORF">DKC05_10335</name>
    <name evidence="4" type="ORF">DMW51_11520</name>
</gene>
<evidence type="ECO:0000313" key="7">
    <source>
        <dbReference type="Proteomes" id="UP000247823"/>
    </source>
</evidence>
<reference evidence="4" key="6">
    <citation type="submission" date="2018-06" db="EMBL/GenBank/DDBJ databases">
        <authorList>
            <person name="Martins R.C."/>
            <person name="Perdigao-Neto L.V."/>
            <person name="Costa S.F."/>
            <person name="Levin A.S.S."/>
        </authorList>
    </citation>
    <scope>NUCLEOTIDE SEQUENCE</scope>
    <source>
        <strain evidence="4">1283</strain>
    </source>
</reference>
<proteinExistence type="predicted"/>
<dbReference type="GO" id="GO:0016747">
    <property type="term" value="F:acyltransferase activity, transferring groups other than amino-acyl groups"/>
    <property type="evidence" value="ECO:0007669"/>
    <property type="project" value="InterPro"/>
</dbReference>
<reference evidence="2 6" key="3">
    <citation type="submission" date="2018-05" db="EMBL/GenBank/DDBJ databases">
        <title>Klebsiella quasipneumonaiae provides a window into carbapenemase gene transfer, plasmid rearrangements and nosocomial acquisition from the hospital environment.</title>
        <authorList>
            <person name="Mathers A.J."/>
            <person name="Vegesana K."/>
            <person name="Stoesser N."/>
            <person name="Crook D."/>
            <person name="Vaughan A."/>
            <person name="Barry K."/>
            <person name="Parikh H."/>
            <person name="Sebra R."/>
            <person name="Kotay S."/>
            <person name="Walker A.S."/>
            <person name="Sheppard A.E."/>
        </authorList>
    </citation>
    <scope>NUCLEOTIDE SEQUENCE [LARGE SCALE GENOMIC DNA]</scope>
    <source>
        <strain evidence="2 6">CAV1761</strain>
    </source>
</reference>
<dbReference type="AlphaFoldDB" id="A0A0G3SQE3"/>
<evidence type="ECO:0000313" key="3">
    <source>
        <dbReference type="EMBL" id="OCO83622.1"/>
    </source>
</evidence>
<dbReference type="PROSITE" id="PS51186">
    <property type="entry name" value="GNAT"/>
    <property type="match status" value="1"/>
</dbReference>
<feature type="domain" description="N-acetyltransferase" evidence="1">
    <location>
        <begin position="15"/>
        <end position="178"/>
    </location>
</feature>
<dbReference type="Gene3D" id="3.40.630.30">
    <property type="match status" value="1"/>
</dbReference>